<evidence type="ECO:0000313" key="10">
    <source>
        <dbReference type="EMBL" id="KAK7485820.1"/>
    </source>
</evidence>
<evidence type="ECO:0000259" key="9">
    <source>
        <dbReference type="PROSITE" id="PS50104"/>
    </source>
</evidence>
<feature type="domain" description="TIR" evidence="9">
    <location>
        <begin position="171"/>
        <end position="305"/>
    </location>
</feature>
<dbReference type="Pfam" id="PF00531">
    <property type="entry name" value="Death"/>
    <property type="match status" value="1"/>
</dbReference>
<comment type="similarity">
    <text evidence="2">Belongs to the nucleobase:cation symporter-2 (NCS2) (TC 2.A.40) family.</text>
</comment>
<dbReference type="Pfam" id="PF13676">
    <property type="entry name" value="TIR_2"/>
    <property type="match status" value="1"/>
</dbReference>
<keyword evidence="5 7" id="KW-0472">Membrane</keyword>
<feature type="domain" description="Death" evidence="8">
    <location>
        <begin position="54"/>
        <end position="119"/>
    </location>
</feature>
<dbReference type="SUPFAM" id="SSF52200">
    <property type="entry name" value="Toll/Interleukin receptor TIR domain"/>
    <property type="match status" value="1"/>
</dbReference>
<gene>
    <name evidence="10" type="ORF">BaRGS_00022920</name>
</gene>
<comment type="subcellular location">
    <subcellularLocation>
        <location evidence="1">Membrane</location>
        <topology evidence="1">Multi-pass membrane protein</topology>
    </subcellularLocation>
</comment>
<dbReference type="AlphaFoldDB" id="A0ABD0KFA9"/>
<dbReference type="InterPro" id="IPR000157">
    <property type="entry name" value="TIR_dom"/>
</dbReference>
<dbReference type="PANTHER" id="PTHR11119">
    <property type="entry name" value="XANTHINE-URACIL / VITAMIN C PERMEASE FAMILY MEMBER"/>
    <property type="match status" value="1"/>
</dbReference>
<dbReference type="Gene3D" id="3.40.50.10140">
    <property type="entry name" value="Toll/interleukin-1 receptor homology (TIR) domain"/>
    <property type="match status" value="1"/>
</dbReference>
<evidence type="ECO:0000256" key="2">
    <source>
        <dbReference type="ARBA" id="ARBA00008821"/>
    </source>
</evidence>
<evidence type="ECO:0000256" key="1">
    <source>
        <dbReference type="ARBA" id="ARBA00004141"/>
    </source>
</evidence>
<dbReference type="Gene3D" id="1.10.533.10">
    <property type="entry name" value="Death Domain, Fas"/>
    <property type="match status" value="1"/>
</dbReference>
<feature type="transmembrane region" description="Helical" evidence="7">
    <location>
        <begin position="745"/>
        <end position="764"/>
    </location>
</feature>
<evidence type="ECO:0000256" key="6">
    <source>
        <dbReference type="SAM" id="MobiDB-lite"/>
    </source>
</evidence>
<name>A0ABD0KFA9_9CAEN</name>
<dbReference type="InterPro" id="IPR000488">
    <property type="entry name" value="Death_dom"/>
</dbReference>
<dbReference type="Proteomes" id="UP001519460">
    <property type="component" value="Unassembled WGS sequence"/>
</dbReference>
<feature type="transmembrane region" description="Helical" evidence="7">
    <location>
        <begin position="617"/>
        <end position="637"/>
    </location>
</feature>
<dbReference type="InterPro" id="IPR034249">
    <property type="entry name" value="MyD88_Death"/>
</dbReference>
<feature type="transmembrane region" description="Helical" evidence="7">
    <location>
        <begin position="785"/>
        <end position="807"/>
    </location>
</feature>
<dbReference type="InterPro" id="IPR011029">
    <property type="entry name" value="DEATH-like_dom_sf"/>
</dbReference>
<feature type="transmembrane region" description="Helical" evidence="7">
    <location>
        <begin position="985"/>
        <end position="1003"/>
    </location>
</feature>
<dbReference type="CDD" id="cd08312">
    <property type="entry name" value="Death_MyD88"/>
    <property type="match status" value="1"/>
</dbReference>
<feature type="transmembrane region" description="Helical" evidence="7">
    <location>
        <begin position="955"/>
        <end position="978"/>
    </location>
</feature>
<dbReference type="Pfam" id="PF00860">
    <property type="entry name" value="Xan_ur_permease"/>
    <property type="match status" value="1"/>
</dbReference>
<proteinExistence type="inferred from homology"/>
<dbReference type="EMBL" id="JACVVK020000188">
    <property type="protein sequence ID" value="KAK7485820.1"/>
    <property type="molecule type" value="Genomic_DNA"/>
</dbReference>
<dbReference type="PROSITE" id="PS50017">
    <property type="entry name" value="DEATH_DOMAIN"/>
    <property type="match status" value="1"/>
</dbReference>
<protein>
    <submittedName>
        <fullName evidence="10">Uncharacterized protein</fullName>
    </submittedName>
</protein>
<keyword evidence="11" id="KW-1185">Reference proteome</keyword>
<comment type="caution">
    <text evidence="10">The sequence shown here is derived from an EMBL/GenBank/DDBJ whole genome shotgun (WGS) entry which is preliminary data.</text>
</comment>
<evidence type="ECO:0000256" key="7">
    <source>
        <dbReference type="SAM" id="Phobius"/>
    </source>
</evidence>
<evidence type="ECO:0000256" key="3">
    <source>
        <dbReference type="ARBA" id="ARBA00022692"/>
    </source>
</evidence>
<dbReference type="GO" id="GO:0016020">
    <property type="term" value="C:membrane"/>
    <property type="evidence" value="ECO:0007669"/>
    <property type="project" value="UniProtKB-SubCell"/>
</dbReference>
<keyword evidence="3 7" id="KW-0812">Transmembrane</keyword>
<dbReference type="InterPro" id="IPR006043">
    <property type="entry name" value="NCS2"/>
</dbReference>
<evidence type="ECO:0000313" key="11">
    <source>
        <dbReference type="Proteomes" id="UP001519460"/>
    </source>
</evidence>
<feature type="transmembrane region" description="Helical" evidence="7">
    <location>
        <begin position="1023"/>
        <end position="1040"/>
    </location>
</feature>
<evidence type="ECO:0000256" key="5">
    <source>
        <dbReference type="ARBA" id="ARBA00023136"/>
    </source>
</evidence>
<dbReference type="InterPro" id="IPR035897">
    <property type="entry name" value="Toll_tir_struct_dom_sf"/>
</dbReference>
<keyword evidence="4 7" id="KW-1133">Transmembrane helix</keyword>
<feature type="transmembrane region" description="Helical" evidence="7">
    <location>
        <begin position="926"/>
        <end position="949"/>
    </location>
</feature>
<feature type="transmembrane region" description="Helical" evidence="7">
    <location>
        <begin position="839"/>
        <end position="861"/>
    </location>
</feature>
<organism evidence="10 11">
    <name type="scientific">Batillaria attramentaria</name>
    <dbReference type="NCBI Taxonomy" id="370345"/>
    <lineage>
        <taxon>Eukaryota</taxon>
        <taxon>Metazoa</taxon>
        <taxon>Spiralia</taxon>
        <taxon>Lophotrochozoa</taxon>
        <taxon>Mollusca</taxon>
        <taxon>Gastropoda</taxon>
        <taxon>Caenogastropoda</taxon>
        <taxon>Sorbeoconcha</taxon>
        <taxon>Cerithioidea</taxon>
        <taxon>Batillariidae</taxon>
        <taxon>Batillaria</taxon>
    </lineage>
</organism>
<sequence length="1124" mass="123427">MAESVDQEAEETPYLIPEHRDVSILALRMSSRRHLGLYLNLEATQPLHSGLLPDFNGLAECIGFEYIEICNFARDKDPTNRLLHEWGNRPDMGPTLGNLVKHLLTMERTDVLEDCKDSIRRDAEHYLERKNGEMKPVQDQTVSQSPFDINDMDVDETHIMTIQDVAAGCPTYYDAFVCYNPEGDDLKFVKTMIEELENKRCGIKLFVPHRDDLPGASKHVISAKLIQERCKRMVIVMSPRYLQSDACDFQTKFAHALSPGSRSKKLVPVLISPCETPNILRHVTMCDYTRGDLTGWFWERLFRSLQAPLNPFEITIQNPGSPYPALSDISTKTSQHCFSHARAVLRLGSVDTGGNRRHTCAVPSVSRADDTVRMTEPLSEVEQVNIYFGINTSGDIKTADGKFSPKWRPFRGRRHQAPVSSRAIITNHPKYPGRLSGTCPFGTYNLIDKKSGMRSDEGVINPAVSHDEELVQMQFVQRANQNSPPTPHRHNEADRKDYDKDRNIPDGGTSTGNSDVYGLCCSSHGHVPSAGNGETGRDVVCEVNEEEGDTSGHTALEKQLGIEYSVTDLPPIHMTVLFGLQQVLLSISSTISIPLIVSELICAGDLTLVKSEIMSTFLFMCGVCTILQVTVGVRLPIIQGGCHKFIPAITALMALEKWRCPADLEPMLEAHRNGSSEMITEVWQARMREIQGGILTASLAQVLIGCTGLLGILLQFLGPITIVPTISLVGLSLIDVAMRFCEKHWGIAALTVGLVFLFSLYLRNVHVPFPKCNRKKGCHISRYPIFKLLPVILAVVLAWAFCGILTATDTLTQPGVRTDSKQEVLDLAKWFFFPYPGQWGLPTVSLASFMAMLAATITSIIESVGDYYACARISGVPPPPAHAVNRGIAIEGFGSIISGAVGSGGATTSYSQNVGAIGFTKVASRWAFLAAGGLFLLSGVVGKFGALLTMIPDPVLGGIVLVSFGMVTAVGLSTLSFVDLSSGRNLTIIGSSLLVGLMIPEYLAKDPDAINTGNDELDQVLKVLMGTSMFVGGVLAFFLDNTVPGTDDERGIIKWRQLADQTIDDGDMKADAHSSAAAIYGFPCIAACLRKLRCCRYIPFMPTFAFKRVTPFKWLCRKVKNCRQ</sequence>
<dbReference type="SMART" id="SM00255">
    <property type="entry name" value="TIR"/>
    <property type="match status" value="1"/>
</dbReference>
<dbReference type="SUPFAM" id="SSF47986">
    <property type="entry name" value="DEATH domain"/>
    <property type="match status" value="1"/>
</dbReference>
<dbReference type="PROSITE" id="PS50104">
    <property type="entry name" value="TIR"/>
    <property type="match status" value="1"/>
</dbReference>
<reference evidence="10 11" key="1">
    <citation type="journal article" date="2023" name="Sci. Data">
        <title>Genome assembly of the Korean intertidal mud-creeper Batillaria attramentaria.</title>
        <authorList>
            <person name="Patra A.K."/>
            <person name="Ho P.T."/>
            <person name="Jun S."/>
            <person name="Lee S.J."/>
            <person name="Kim Y."/>
            <person name="Won Y.J."/>
        </authorList>
    </citation>
    <scope>NUCLEOTIDE SEQUENCE [LARGE SCALE GENOMIC DNA]</scope>
    <source>
        <strain evidence="10">Wonlab-2016</strain>
    </source>
</reference>
<evidence type="ECO:0000256" key="4">
    <source>
        <dbReference type="ARBA" id="ARBA00022989"/>
    </source>
</evidence>
<feature type="compositionally biased region" description="Basic and acidic residues" evidence="6">
    <location>
        <begin position="489"/>
        <end position="504"/>
    </location>
</feature>
<evidence type="ECO:0000259" key="8">
    <source>
        <dbReference type="PROSITE" id="PS50017"/>
    </source>
</evidence>
<feature type="region of interest" description="Disordered" evidence="6">
    <location>
        <begin position="479"/>
        <end position="511"/>
    </location>
</feature>
<accession>A0ABD0KFA9</accession>